<dbReference type="InterPro" id="IPR037278">
    <property type="entry name" value="ARFGAP/RecO"/>
</dbReference>
<dbReference type="Proteomes" id="UP000593564">
    <property type="component" value="Unassembled WGS sequence"/>
</dbReference>
<gene>
    <name evidence="8" type="ORF">HYC85_017805</name>
</gene>
<keyword evidence="2" id="KW-0479">Metal-binding</keyword>
<dbReference type="InterPro" id="IPR001164">
    <property type="entry name" value="ArfGAP_dom"/>
</dbReference>
<dbReference type="EMBL" id="JACBKZ010000008">
    <property type="protein sequence ID" value="KAF5943728.1"/>
    <property type="molecule type" value="Genomic_DNA"/>
</dbReference>
<evidence type="ECO:0000313" key="8">
    <source>
        <dbReference type="EMBL" id="KAF5943728.1"/>
    </source>
</evidence>
<comment type="caution">
    <text evidence="8">The sequence shown here is derived from an EMBL/GenBank/DDBJ whole genome shotgun (WGS) entry which is preliminary data.</text>
</comment>
<dbReference type="FunFam" id="1.10.220.150:FF:000009">
    <property type="entry name" value="stromal membrane-associated protein 1 isoform X1"/>
    <property type="match status" value="1"/>
</dbReference>
<evidence type="ECO:0000259" key="7">
    <source>
        <dbReference type="PROSITE" id="PS50115"/>
    </source>
</evidence>
<feature type="region of interest" description="Disordered" evidence="6">
    <location>
        <begin position="419"/>
        <end position="445"/>
    </location>
</feature>
<dbReference type="AlphaFoldDB" id="A0A7J7GWB6"/>
<dbReference type="InterPro" id="IPR044520">
    <property type="entry name" value="ARF_GAP_AGD5/15"/>
</dbReference>
<dbReference type="PANTHER" id="PTHR46419">
    <property type="entry name" value="ADP-RIBOSYLATION FACTOR GTPASE-ACTIVATING PROTEIN AGD5"/>
    <property type="match status" value="1"/>
</dbReference>
<reference evidence="9" key="1">
    <citation type="journal article" date="2020" name="Nat. Commun.">
        <title>Genome assembly of wild tea tree DASZ reveals pedigree and selection history of tea varieties.</title>
        <authorList>
            <person name="Zhang W."/>
            <person name="Zhang Y."/>
            <person name="Qiu H."/>
            <person name="Guo Y."/>
            <person name="Wan H."/>
            <person name="Zhang X."/>
            <person name="Scossa F."/>
            <person name="Alseekh S."/>
            <person name="Zhang Q."/>
            <person name="Wang P."/>
            <person name="Xu L."/>
            <person name="Schmidt M.H."/>
            <person name="Jia X."/>
            <person name="Li D."/>
            <person name="Zhu A."/>
            <person name="Guo F."/>
            <person name="Chen W."/>
            <person name="Ni D."/>
            <person name="Usadel B."/>
            <person name="Fernie A.R."/>
            <person name="Wen W."/>
        </authorList>
    </citation>
    <scope>NUCLEOTIDE SEQUENCE [LARGE SCALE GENOMIC DNA]</scope>
    <source>
        <strain evidence="9">cv. G240</strain>
    </source>
</reference>
<dbReference type="InterPro" id="IPR038508">
    <property type="entry name" value="ArfGAP_dom_sf"/>
</dbReference>
<evidence type="ECO:0000256" key="6">
    <source>
        <dbReference type="SAM" id="MobiDB-lite"/>
    </source>
</evidence>
<reference evidence="8 9" key="2">
    <citation type="submission" date="2020-07" db="EMBL/GenBank/DDBJ databases">
        <title>Genome assembly of wild tea tree DASZ reveals pedigree and selection history of tea varieties.</title>
        <authorList>
            <person name="Zhang W."/>
        </authorList>
    </citation>
    <scope>NUCLEOTIDE SEQUENCE [LARGE SCALE GENOMIC DNA]</scope>
    <source>
        <strain evidence="9">cv. G240</strain>
        <tissue evidence="8">Leaf</tissue>
    </source>
</reference>
<keyword evidence="4" id="KW-0862">Zinc</keyword>
<name>A0A7J7GWB6_CAMSI</name>
<protein>
    <recommendedName>
        <fullName evidence="7">Arf-GAP domain-containing protein</fullName>
    </recommendedName>
</protein>
<keyword evidence="1" id="KW-0343">GTPase activation</keyword>
<accession>A0A7J7GWB6</accession>
<feature type="compositionally biased region" description="Polar residues" evidence="6">
    <location>
        <begin position="202"/>
        <end position="215"/>
    </location>
</feature>
<dbReference type="SUPFAM" id="SSF57863">
    <property type="entry name" value="ArfGap/RecO-like zinc finger"/>
    <property type="match status" value="1"/>
</dbReference>
<dbReference type="PANTHER" id="PTHR46419:SF1">
    <property type="entry name" value="ARF-GAP DOMAIN-CONTAINING PROTEIN"/>
    <property type="match status" value="1"/>
</dbReference>
<evidence type="ECO:0000256" key="1">
    <source>
        <dbReference type="ARBA" id="ARBA00022468"/>
    </source>
</evidence>
<dbReference type="Gene3D" id="1.10.220.150">
    <property type="entry name" value="Arf GTPase activating protein"/>
    <property type="match status" value="1"/>
</dbReference>
<evidence type="ECO:0000256" key="2">
    <source>
        <dbReference type="ARBA" id="ARBA00022723"/>
    </source>
</evidence>
<feature type="compositionally biased region" description="Polar residues" evidence="6">
    <location>
        <begin position="426"/>
        <end position="441"/>
    </location>
</feature>
<keyword evidence="3 5" id="KW-0863">Zinc-finger</keyword>
<keyword evidence="9" id="KW-1185">Reference proteome</keyword>
<dbReference type="GO" id="GO:0005096">
    <property type="term" value="F:GTPase activator activity"/>
    <property type="evidence" value="ECO:0007669"/>
    <property type="project" value="UniProtKB-KW"/>
</dbReference>
<feature type="region of interest" description="Disordered" evidence="6">
    <location>
        <begin position="196"/>
        <end position="239"/>
    </location>
</feature>
<dbReference type="PRINTS" id="PR00405">
    <property type="entry name" value="REVINTRACTNG"/>
</dbReference>
<evidence type="ECO:0000256" key="5">
    <source>
        <dbReference type="PROSITE-ProRule" id="PRU00288"/>
    </source>
</evidence>
<dbReference type="PROSITE" id="PS50115">
    <property type="entry name" value="ARFGAP"/>
    <property type="match status" value="1"/>
</dbReference>
<feature type="domain" description="Arf-GAP" evidence="7">
    <location>
        <begin position="16"/>
        <end position="142"/>
    </location>
</feature>
<dbReference type="GO" id="GO:0008270">
    <property type="term" value="F:zinc ion binding"/>
    <property type="evidence" value="ECO:0007669"/>
    <property type="project" value="UniProtKB-KW"/>
</dbReference>
<feature type="compositionally biased region" description="Polar residues" evidence="6">
    <location>
        <begin position="223"/>
        <end position="239"/>
    </location>
</feature>
<dbReference type="Pfam" id="PF01412">
    <property type="entry name" value="ArfGap"/>
    <property type="match status" value="1"/>
</dbReference>
<sequence>MNQKASVSKELNAKHRKTLEGLLKLPENRECADCKSKGPRWASVNIGIFICMQCSGIHRSLGVHISKDTLGTLHGHACPVRSATLDTWLPDQVAFVQSMGNEKSNSYWEAELPPKYNRVGIENFIRAKYVDKRWIPRDRKVKSPSTVREEKVSVYNWDLKLVVALDIPISTDERTESKSQPQLPNTTRSIVAAKSNDHVSPEVSQQVTQHPTNQEVRQKSETKIATSKTELGKQGTNATQVSSSSKVDYATDLFNLLSMGNSSENKSEPSIADENAWVLLKQHRRLGKVKVLTQNQLKSRTNPTVDLRNYLKIYSGPGLCPHFQSINNNFQFCLNNSPFLMASAAKSFGGSQTLYGNINLHGPNGVHFPFRNNGINGNQVPGMMMPMAGLQKHMQMGNTQPSFPARSAATYPTYSMHTTGPVAPQSHITTNGASTHSSKIPTQLGGDFDFSSLMQGMFTKR</sequence>
<dbReference type="SMART" id="SM00105">
    <property type="entry name" value="ArfGap"/>
    <property type="match status" value="1"/>
</dbReference>
<proteinExistence type="predicted"/>
<evidence type="ECO:0000313" key="9">
    <source>
        <dbReference type="Proteomes" id="UP000593564"/>
    </source>
</evidence>
<evidence type="ECO:0000256" key="3">
    <source>
        <dbReference type="ARBA" id="ARBA00022771"/>
    </source>
</evidence>
<dbReference type="CDD" id="cd08204">
    <property type="entry name" value="ArfGap"/>
    <property type="match status" value="1"/>
</dbReference>
<evidence type="ECO:0000256" key="4">
    <source>
        <dbReference type="ARBA" id="ARBA00022833"/>
    </source>
</evidence>
<organism evidence="8 9">
    <name type="scientific">Camellia sinensis</name>
    <name type="common">Tea plant</name>
    <name type="synonym">Thea sinensis</name>
    <dbReference type="NCBI Taxonomy" id="4442"/>
    <lineage>
        <taxon>Eukaryota</taxon>
        <taxon>Viridiplantae</taxon>
        <taxon>Streptophyta</taxon>
        <taxon>Embryophyta</taxon>
        <taxon>Tracheophyta</taxon>
        <taxon>Spermatophyta</taxon>
        <taxon>Magnoliopsida</taxon>
        <taxon>eudicotyledons</taxon>
        <taxon>Gunneridae</taxon>
        <taxon>Pentapetalae</taxon>
        <taxon>asterids</taxon>
        <taxon>Ericales</taxon>
        <taxon>Theaceae</taxon>
        <taxon>Camellia</taxon>
    </lineage>
</organism>